<evidence type="ECO:0000256" key="1">
    <source>
        <dbReference type="SAM" id="Phobius"/>
    </source>
</evidence>
<feature type="transmembrane region" description="Helical" evidence="1">
    <location>
        <begin position="27"/>
        <end position="51"/>
    </location>
</feature>
<reference evidence="2" key="1">
    <citation type="journal article" date="2020" name="Nature">
        <title>Giant virus diversity and host interactions through global metagenomics.</title>
        <authorList>
            <person name="Schulz F."/>
            <person name="Roux S."/>
            <person name="Paez-Espino D."/>
            <person name="Jungbluth S."/>
            <person name="Walsh D.A."/>
            <person name="Denef V.J."/>
            <person name="McMahon K.D."/>
            <person name="Konstantinidis K.T."/>
            <person name="Eloe-Fadrosh E.A."/>
            <person name="Kyrpides N.C."/>
            <person name="Woyke T."/>
        </authorList>
    </citation>
    <scope>NUCLEOTIDE SEQUENCE</scope>
    <source>
        <strain evidence="2">GVMAG-M-3300025676-16</strain>
    </source>
</reference>
<sequence length="215" mass="23231">MGNVLNNKTFQNVASEAGDVAVTTGNIYAYTRAIGTTIFFLIFLIVGIILVKKQTTKYIEVPGKISPLNDKKDVKCTSQIDTHSTSDDSHTTSISSTTTYNCNFNLTYTPTGGEEKTVQASTSHGKEFSNGQKVKVFYDAKDPNTYYIGYKPLALVHVIGYILLVFAVITFFGMICLWINVIIVSHSKVIAGLEGGAVGVGMVGGIARNVSNIIL</sequence>
<accession>A0A6C0J276</accession>
<keyword evidence="1" id="KW-0812">Transmembrane</keyword>
<keyword evidence="1" id="KW-0472">Membrane</keyword>
<name>A0A6C0J276_9ZZZZ</name>
<proteinExistence type="predicted"/>
<evidence type="ECO:0008006" key="3">
    <source>
        <dbReference type="Google" id="ProtNLM"/>
    </source>
</evidence>
<organism evidence="2">
    <name type="scientific">viral metagenome</name>
    <dbReference type="NCBI Taxonomy" id="1070528"/>
    <lineage>
        <taxon>unclassified sequences</taxon>
        <taxon>metagenomes</taxon>
        <taxon>organismal metagenomes</taxon>
    </lineage>
</organism>
<dbReference type="EMBL" id="MN740295">
    <property type="protein sequence ID" value="QHT98736.1"/>
    <property type="molecule type" value="Genomic_DNA"/>
</dbReference>
<protein>
    <recommendedName>
        <fullName evidence="3">DUF3592 domain-containing protein</fullName>
    </recommendedName>
</protein>
<feature type="transmembrane region" description="Helical" evidence="1">
    <location>
        <begin position="158"/>
        <end position="183"/>
    </location>
</feature>
<feature type="transmembrane region" description="Helical" evidence="1">
    <location>
        <begin position="189"/>
        <end position="207"/>
    </location>
</feature>
<keyword evidence="1" id="KW-1133">Transmembrane helix</keyword>
<dbReference type="AlphaFoldDB" id="A0A6C0J276"/>
<evidence type="ECO:0000313" key="2">
    <source>
        <dbReference type="EMBL" id="QHT98736.1"/>
    </source>
</evidence>